<organism evidence="1 2">
    <name type="scientific">Asbolus verrucosus</name>
    <name type="common">Desert ironclad beetle</name>
    <dbReference type="NCBI Taxonomy" id="1661398"/>
    <lineage>
        <taxon>Eukaryota</taxon>
        <taxon>Metazoa</taxon>
        <taxon>Ecdysozoa</taxon>
        <taxon>Arthropoda</taxon>
        <taxon>Hexapoda</taxon>
        <taxon>Insecta</taxon>
        <taxon>Pterygota</taxon>
        <taxon>Neoptera</taxon>
        <taxon>Endopterygota</taxon>
        <taxon>Coleoptera</taxon>
        <taxon>Polyphaga</taxon>
        <taxon>Cucujiformia</taxon>
        <taxon>Tenebrionidae</taxon>
        <taxon>Pimeliinae</taxon>
        <taxon>Asbolus</taxon>
    </lineage>
</organism>
<dbReference type="AlphaFoldDB" id="A0A482VVV9"/>
<protein>
    <submittedName>
        <fullName evidence="1">Uncharacterized protein</fullName>
    </submittedName>
</protein>
<keyword evidence="2" id="KW-1185">Reference proteome</keyword>
<dbReference type="Proteomes" id="UP000292052">
    <property type="component" value="Unassembled WGS sequence"/>
</dbReference>
<reference evidence="1 2" key="1">
    <citation type="submission" date="2017-03" db="EMBL/GenBank/DDBJ databases">
        <title>Genome of the blue death feigning beetle - Asbolus verrucosus.</title>
        <authorList>
            <person name="Rider S.D."/>
        </authorList>
    </citation>
    <scope>NUCLEOTIDE SEQUENCE [LARGE SCALE GENOMIC DNA]</scope>
    <source>
        <strain evidence="1">Butters</strain>
        <tissue evidence="1">Head and leg muscle</tissue>
    </source>
</reference>
<name>A0A482VVV9_ASBVE</name>
<comment type="caution">
    <text evidence="1">The sequence shown here is derived from an EMBL/GenBank/DDBJ whole genome shotgun (WGS) entry which is preliminary data.</text>
</comment>
<gene>
    <name evidence="1" type="ORF">BDFB_007186</name>
</gene>
<evidence type="ECO:0000313" key="1">
    <source>
        <dbReference type="EMBL" id="RZC36904.1"/>
    </source>
</evidence>
<accession>A0A482VVV9</accession>
<proteinExistence type="predicted"/>
<dbReference type="EMBL" id="QDEB01057657">
    <property type="protein sequence ID" value="RZC36904.1"/>
    <property type="molecule type" value="Genomic_DNA"/>
</dbReference>
<sequence>MALSAPAPEPVPKAKPGLVAAAYTAPAIAAPAAYSATYAPLVGYVAPAVYNAGYTAYSPYTGSLVVV</sequence>
<evidence type="ECO:0000313" key="2">
    <source>
        <dbReference type="Proteomes" id="UP000292052"/>
    </source>
</evidence>